<reference evidence="1" key="1">
    <citation type="submission" date="2021-12" db="EMBL/GenBank/DDBJ databases">
        <authorList>
            <person name="Li Y."/>
        </authorList>
    </citation>
    <scope>NUCLEOTIDE SEQUENCE</scope>
    <source>
        <strain evidence="1">DKSPLA3</strain>
    </source>
</reference>
<name>A0A9X1NWK2_9HYPH</name>
<proteinExistence type="predicted"/>
<evidence type="ECO:0000313" key="2">
    <source>
        <dbReference type="Proteomes" id="UP001139089"/>
    </source>
</evidence>
<organism evidence="1 2">
    <name type="scientific">Rhizobium quercicola</name>
    <dbReference type="NCBI Taxonomy" id="2901226"/>
    <lineage>
        <taxon>Bacteria</taxon>
        <taxon>Pseudomonadati</taxon>
        <taxon>Pseudomonadota</taxon>
        <taxon>Alphaproteobacteria</taxon>
        <taxon>Hyphomicrobiales</taxon>
        <taxon>Rhizobiaceae</taxon>
        <taxon>Rhizobium/Agrobacterium group</taxon>
        <taxon>Rhizobium</taxon>
    </lineage>
</organism>
<keyword evidence="2" id="KW-1185">Reference proteome</keyword>
<dbReference type="AlphaFoldDB" id="A0A9X1NWK2"/>
<gene>
    <name evidence="1" type="ORF">LRX75_19570</name>
</gene>
<dbReference type="EMBL" id="JAJOZR010000014">
    <property type="protein sequence ID" value="MCD7111241.1"/>
    <property type="molecule type" value="Genomic_DNA"/>
</dbReference>
<comment type="caution">
    <text evidence="1">The sequence shown here is derived from an EMBL/GenBank/DDBJ whole genome shotgun (WGS) entry which is preliminary data.</text>
</comment>
<dbReference type="Proteomes" id="UP001139089">
    <property type="component" value="Unassembled WGS sequence"/>
</dbReference>
<evidence type="ECO:0008006" key="3">
    <source>
        <dbReference type="Google" id="ProtNLM"/>
    </source>
</evidence>
<protein>
    <recommendedName>
        <fullName evidence="3">CopG family transcriptional regulator</fullName>
    </recommendedName>
</protein>
<accession>A0A9X1NWK2</accession>
<sequence length="66" mass="7488">MKEEYDFSHAERGKFHRRGATLVAPVHLDDDVIHALSQEAGRQGVSLSDLANRLLKRDLDEMQRTG</sequence>
<dbReference type="RefSeq" id="WP_231816329.1">
    <property type="nucleotide sequence ID" value="NZ_JAJOZR010000014.1"/>
</dbReference>
<evidence type="ECO:0000313" key="1">
    <source>
        <dbReference type="EMBL" id="MCD7111241.1"/>
    </source>
</evidence>